<protein>
    <submittedName>
        <fullName evidence="1">Uncharacterized protein</fullName>
    </submittedName>
</protein>
<organism evidence="1">
    <name type="scientific">marine sediment metagenome</name>
    <dbReference type="NCBI Taxonomy" id="412755"/>
    <lineage>
        <taxon>unclassified sequences</taxon>
        <taxon>metagenomes</taxon>
        <taxon>ecological metagenomes</taxon>
    </lineage>
</organism>
<name>A0A0F9HBE8_9ZZZZ</name>
<proteinExistence type="predicted"/>
<gene>
    <name evidence="1" type="ORF">LCGC14_1723620</name>
</gene>
<dbReference type="EMBL" id="LAZR01015544">
    <property type="protein sequence ID" value="KKM08568.1"/>
    <property type="molecule type" value="Genomic_DNA"/>
</dbReference>
<evidence type="ECO:0000313" key="1">
    <source>
        <dbReference type="EMBL" id="KKM08568.1"/>
    </source>
</evidence>
<reference evidence="1" key="1">
    <citation type="journal article" date="2015" name="Nature">
        <title>Complex archaea that bridge the gap between prokaryotes and eukaryotes.</title>
        <authorList>
            <person name="Spang A."/>
            <person name="Saw J.H."/>
            <person name="Jorgensen S.L."/>
            <person name="Zaremba-Niedzwiedzka K."/>
            <person name="Martijn J."/>
            <person name="Lind A.E."/>
            <person name="van Eijk R."/>
            <person name="Schleper C."/>
            <person name="Guy L."/>
            <person name="Ettema T.J."/>
        </authorList>
    </citation>
    <scope>NUCLEOTIDE SEQUENCE</scope>
</reference>
<comment type="caution">
    <text evidence="1">The sequence shown here is derived from an EMBL/GenBank/DDBJ whole genome shotgun (WGS) entry which is preliminary data.</text>
</comment>
<accession>A0A0F9HBE8</accession>
<sequence>MPVHLDETSGQQNVKFTLSSTTNLATAVSLPNAADIFTFLFVTNAGQFSWTGTDDVAIPGLHGIPIATDTLTEEENPDHVESDRQRSCVAFGLDDNPSSGELITLNDGNGNVVIFGFGSGGDVTVTIGGSAAATATNWAGDINSSALEVNSAVNPETDTQVDVIGDAAVNQITAVNSSADITVTDLGRDRTIIYLAATTVSTVTHVLTRGA</sequence>
<dbReference type="AlphaFoldDB" id="A0A0F9HBE8"/>